<evidence type="ECO:0000313" key="2">
    <source>
        <dbReference type="Proteomes" id="UP001057402"/>
    </source>
</evidence>
<accession>A0ACB9RUZ3</accession>
<gene>
    <name evidence="1" type="ORF">MLD38_007708</name>
</gene>
<sequence>MHRKDKGWTPDRTVPLPRVVGAKTINTHSSSIVRNPVNTSPLSPLASGRTLPSKWDDADRWICSPSPVSSHLHYDKDGGGTPPPPPRPKSKSGPLGQPSTSLDASAVARNIDSSSSSVNYCFSPSNAGVMAADEVLLGLVRRNPGVLDERFDGIGLEDYGGVDDPNTVSRRDMATQMSPRNSTCSSPKARASFSICHSPPSRGEFPARTEVRDVGVDKRATIISWSKRHAYRISGKPWWTDSSDRSDGFSREVVEASSWQFGDRGKNTPWVQREEARITAWENLQKAKAEAAIRKLEMKLEKKRSSSMGRILGKLKAAEAKAQEMRGSLSQDHNNPRRTKPIRRWFRCDAF</sequence>
<name>A0ACB9RUZ3_9MYRT</name>
<comment type="caution">
    <text evidence="1">The sequence shown here is derived from an EMBL/GenBank/DDBJ whole genome shotgun (WGS) entry which is preliminary data.</text>
</comment>
<keyword evidence="2" id="KW-1185">Reference proteome</keyword>
<dbReference type="EMBL" id="CM042882">
    <property type="protein sequence ID" value="KAI4381651.1"/>
    <property type="molecule type" value="Genomic_DNA"/>
</dbReference>
<organism evidence="1 2">
    <name type="scientific">Melastoma candidum</name>
    <dbReference type="NCBI Taxonomy" id="119954"/>
    <lineage>
        <taxon>Eukaryota</taxon>
        <taxon>Viridiplantae</taxon>
        <taxon>Streptophyta</taxon>
        <taxon>Embryophyta</taxon>
        <taxon>Tracheophyta</taxon>
        <taxon>Spermatophyta</taxon>
        <taxon>Magnoliopsida</taxon>
        <taxon>eudicotyledons</taxon>
        <taxon>Gunneridae</taxon>
        <taxon>Pentapetalae</taxon>
        <taxon>rosids</taxon>
        <taxon>malvids</taxon>
        <taxon>Myrtales</taxon>
        <taxon>Melastomataceae</taxon>
        <taxon>Melastomatoideae</taxon>
        <taxon>Melastomateae</taxon>
        <taxon>Melastoma</taxon>
    </lineage>
</organism>
<evidence type="ECO:0000313" key="1">
    <source>
        <dbReference type="EMBL" id="KAI4381651.1"/>
    </source>
</evidence>
<dbReference type="Proteomes" id="UP001057402">
    <property type="component" value="Chromosome 3"/>
</dbReference>
<reference evidence="2" key="1">
    <citation type="journal article" date="2023" name="Front. Plant Sci.">
        <title>Chromosomal-level genome assembly of Melastoma candidum provides insights into trichome evolution.</title>
        <authorList>
            <person name="Zhong Y."/>
            <person name="Wu W."/>
            <person name="Sun C."/>
            <person name="Zou P."/>
            <person name="Liu Y."/>
            <person name="Dai S."/>
            <person name="Zhou R."/>
        </authorList>
    </citation>
    <scope>NUCLEOTIDE SEQUENCE [LARGE SCALE GENOMIC DNA]</scope>
</reference>
<protein>
    <submittedName>
        <fullName evidence="1">Uncharacterized protein</fullName>
    </submittedName>
</protein>
<proteinExistence type="predicted"/>